<evidence type="ECO:0000259" key="1">
    <source>
        <dbReference type="Pfam" id="PF00534"/>
    </source>
</evidence>
<dbReference type="EMBL" id="JAGIYQ010000002">
    <property type="protein sequence ID" value="MBP0724474.1"/>
    <property type="molecule type" value="Genomic_DNA"/>
</dbReference>
<gene>
    <name evidence="3" type="ORF">J5Y03_04635</name>
</gene>
<dbReference type="AlphaFoldDB" id="A0A940SJ31"/>
<evidence type="ECO:0000259" key="2">
    <source>
        <dbReference type="Pfam" id="PF13439"/>
    </source>
</evidence>
<accession>A0A940SJ31</accession>
<evidence type="ECO:0000313" key="3">
    <source>
        <dbReference type="EMBL" id="MBP0724474.1"/>
    </source>
</evidence>
<reference evidence="3" key="1">
    <citation type="submission" date="2021-04" db="EMBL/GenBank/DDBJ databases">
        <title>Genome seq and assembly of Bacillus sp.</title>
        <authorList>
            <person name="Chhetri G."/>
        </authorList>
    </citation>
    <scope>NUCLEOTIDE SEQUENCE</scope>
    <source>
        <strain evidence="3">RG28</strain>
    </source>
</reference>
<dbReference type="GO" id="GO:0016757">
    <property type="term" value="F:glycosyltransferase activity"/>
    <property type="evidence" value="ECO:0007669"/>
    <property type="project" value="InterPro"/>
</dbReference>
<sequence>MPHIRYFLNKGYDVGVAANTENSDVSRIEEFGVTIHHVPFSRKLFDKGNLKSYKIMKNIMKDYHILHLHTPISSFITRLASSKSHKVIYNVHGFHFNENGKWTTNQLYLATEKIAALKSDKIIITNLDDLKIAYKIASEKKICYVNGVGLDTNLYNIEKFLSQDKQTIKLELGLDQNKKILTHIAEFNDNKRQIDIVNACELLKEKTQDFIILLVGTGENFEGIQRYIQEKHLDKFIKCLGFRKDIPRILSVTDIGLLVSIREGLPRSIMEMMAMKVPVVATNIRGNRDLVTNGENGFLIPIKNREEIAKKCFVLMSNEDLSNQYGEVGRQIIEDYFSIETVLQQMEKVYRELDIV</sequence>
<comment type="caution">
    <text evidence="3">The sequence shown here is derived from an EMBL/GenBank/DDBJ whole genome shotgun (WGS) entry which is preliminary data.</text>
</comment>
<dbReference type="PANTHER" id="PTHR12526:SF630">
    <property type="entry name" value="GLYCOSYLTRANSFERASE"/>
    <property type="match status" value="1"/>
</dbReference>
<evidence type="ECO:0000313" key="4">
    <source>
        <dbReference type="Proteomes" id="UP000682134"/>
    </source>
</evidence>
<proteinExistence type="predicted"/>
<feature type="domain" description="Glycosyl transferase family 1" evidence="1">
    <location>
        <begin position="165"/>
        <end position="331"/>
    </location>
</feature>
<protein>
    <submittedName>
        <fullName evidence="3">Glycosyltransferase family 4 protein</fullName>
    </submittedName>
</protein>
<dbReference type="SUPFAM" id="SSF53756">
    <property type="entry name" value="UDP-Glycosyltransferase/glycogen phosphorylase"/>
    <property type="match status" value="1"/>
</dbReference>
<dbReference type="InterPro" id="IPR001296">
    <property type="entry name" value="Glyco_trans_1"/>
</dbReference>
<dbReference type="InterPro" id="IPR028098">
    <property type="entry name" value="Glyco_trans_4-like_N"/>
</dbReference>
<dbReference type="Gene3D" id="3.40.50.2000">
    <property type="entry name" value="Glycogen Phosphorylase B"/>
    <property type="match status" value="2"/>
</dbReference>
<dbReference type="Pfam" id="PF00534">
    <property type="entry name" value="Glycos_transf_1"/>
    <property type="match status" value="1"/>
</dbReference>
<dbReference type="PANTHER" id="PTHR12526">
    <property type="entry name" value="GLYCOSYLTRANSFERASE"/>
    <property type="match status" value="1"/>
</dbReference>
<name>A0A940SJ31_9BACI</name>
<dbReference type="Pfam" id="PF13439">
    <property type="entry name" value="Glyco_transf_4"/>
    <property type="match status" value="1"/>
</dbReference>
<keyword evidence="4" id="KW-1185">Reference proteome</keyword>
<feature type="domain" description="Glycosyltransferase subfamily 4-like N-terminal" evidence="2">
    <location>
        <begin position="5"/>
        <end position="123"/>
    </location>
</feature>
<dbReference type="CDD" id="cd03808">
    <property type="entry name" value="GT4_CapM-like"/>
    <property type="match status" value="1"/>
</dbReference>
<dbReference type="Proteomes" id="UP000682134">
    <property type="component" value="Unassembled WGS sequence"/>
</dbReference>
<organism evidence="3 4">
    <name type="scientific">Gottfriedia endophytica</name>
    <dbReference type="NCBI Taxonomy" id="2820819"/>
    <lineage>
        <taxon>Bacteria</taxon>
        <taxon>Bacillati</taxon>
        <taxon>Bacillota</taxon>
        <taxon>Bacilli</taxon>
        <taxon>Bacillales</taxon>
        <taxon>Bacillaceae</taxon>
        <taxon>Gottfriedia</taxon>
    </lineage>
</organism>